<reference evidence="1" key="1">
    <citation type="submission" date="2021-10" db="EMBL/GenBank/DDBJ databases">
        <title>Tropical sea cucumber genome reveals ecological adaptation and Cuvierian tubules defense mechanism.</title>
        <authorList>
            <person name="Chen T."/>
        </authorList>
    </citation>
    <scope>NUCLEOTIDE SEQUENCE</scope>
    <source>
        <strain evidence="1">Nanhai2018</strain>
        <tissue evidence="1">Muscle</tissue>
    </source>
</reference>
<dbReference type="OrthoDB" id="10068564at2759"/>
<name>A0A9Q1CSB3_HOLLE</name>
<organism evidence="1 2">
    <name type="scientific">Holothuria leucospilota</name>
    <name type="common">Black long sea cucumber</name>
    <name type="synonym">Mertensiothuria leucospilota</name>
    <dbReference type="NCBI Taxonomy" id="206669"/>
    <lineage>
        <taxon>Eukaryota</taxon>
        <taxon>Metazoa</taxon>
        <taxon>Echinodermata</taxon>
        <taxon>Eleutherozoa</taxon>
        <taxon>Echinozoa</taxon>
        <taxon>Holothuroidea</taxon>
        <taxon>Aspidochirotacea</taxon>
        <taxon>Aspidochirotida</taxon>
        <taxon>Holothuriidae</taxon>
        <taxon>Holothuria</taxon>
    </lineage>
</organism>
<dbReference type="EMBL" id="JAIZAY010000001">
    <property type="protein sequence ID" value="KAJ8050471.1"/>
    <property type="molecule type" value="Genomic_DNA"/>
</dbReference>
<accession>A0A9Q1CSB3</accession>
<dbReference type="SUPFAM" id="SSF56672">
    <property type="entry name" value="DNA/RNA polymerases"/>
    <property type="match status" value="1"/>
</dbReference>
<proteinExistence type="predicted"/>
<dbReference type="Proteomes" id="UP001152320">
    <property type="component" value="Chromosome 1"/>
</dbReference>
<dbReference type="Gene3D" id="3.10.10.10">
    <property type="entry name" value="HIV Type 1 Reverse Transcriptase, subunit A, domain 1"/>
    <property type="match status" value="1"/>
</dbReference>
<dbReference type="PANTHER" id="PTHR37984:SF11">
    <property type="entry name" value="INTEGRASE CATALYTIC DOMAIN-CONTAINING PROTEIN"/>
    <property type="match status" value="1"/>
</dbReference>
<evidence type="ECO:0000313" key="2">
    <source>
        <dbReference type="Proteomes" id="UP001152320"/>
    </source>
</evidence>
<dbReference type="PANTHER" id="PTHR37984">
    <property type="entry name" value="PROTEIN CBG26694"/>
    <property type="match status" value="1"/>
</dbReference>
<protein>
    <submittedName>
        <fullName evidence="1">Uncharacterized protein</fullName>
    </submittedName>
</protein>
<dbReference type="InterPro" id="IPR043502">
    <property type="entry name" value="DNA/RNA_pol_sf"/>
</dbReference>
<dbReference type="InterPro" id="IPR050951">
    <property type="entry name" value="Retrovirus_Pol_polyprotein"/>
</dbReference>
<gene>
    <name evidence="1" type="ORF">HOLleu_03690</name>
</gene>
<dbReference type="AlphaFoldDB" id="A0A9Q1CSB3"/>
<sequence length="95" mass="10782">MHVDESVAPVAVRYGKVPYALRKVVEPKLRELEENNIIEDATDSTPWVSPMVIIDKPKDPTDFRPCIDMRTANEAILRERHDTPTVEELIAEVNG</sequence>
<evidence type="ECO:0000313" key="1">
    <source>
        <dbReference type="EMBL" id="KAJ8050471.1"/>
    </source>
</evidence>
<keyword evidence="2" id="KW-1185">Reference proteome</keyword>
<comment type="caution">
    <text evidence="1">The sequence shown here is derived from an EMBL/GenBank/DDBJ whole genome shotgun (WGS) entry which is preliminary data.</text>
</comment>